<protein>
    <recommendedName>
        <fullName evidence="8">P-loop containing nucleoside triphosphate hydrolase protein</fullName>
    </recommendedName>
</protein>
<dbReference type="InterPro" id="IPR045055">
    <property type="entry name" value="DNA2/NAM7-like"/>
</dbReference>
<keyword evidence="1" id="KW-0547">Nucleotide-binding</keyword>
<dbReference type="FunFam" id="3.40.50.300:FF:001366">
    <property type="entry name" value="ATP binding protein, putative"/>
    <property type="match status" value="1"/>
</dbReference>
<dbReference type="SUPFAM" id="SSF52540">
    <property type="entry name" value="P-loop containing nucleoside triphosphate hydrolases"/>
    <property type="match status" value="1"/>
</dbReference>
<gene>
    <name evidence="6" type="ORF">K490DRAFT_47949</name>
</gene>
<evidence type="ECO:0000313" key="7">
    <source>
        <dbReference type="Proteomes" id="UP000799776"/>
    </source>
</evidence>
<dbReference type="Pfam" id="PF13086">
    <property type="entry name" value="AAA_11"/>
    <property type="match status" value="1"/>
</dbReference>
<feature type="domain" description="DNA2/NAM7 helicase-like C-terminal" evidence="4">
    <location>
        <begin position="750"/>
        <end position="938"/>
    </location>
</feature>
<reference evidence="6" key="1">
    <citation type="journal article" date="2020" name="Stud. Mycol.">
        <title>101 Dothideomycetes genomes: a test case for predicting lifestyles and emergence of pathogens.</title>
        <authorList>
            <person name="Haridas S."/>
            <person name="Albert R."/>
            <person name="Binder M."/>
            <person name="Bloem J."/>
            <person name="Labutti K."/>
            <person name="Salamov A."/>
            <person name="Andreopoulos B."/>
            <person name="Baker S."/>
            <person name="Barry K."/>
            <person name="Bills G."/>
            <person name="Bluhm B."/>
            <person name="Cannon C."/>
            <person name="Castanera R."/>
            <person name="Culley D."/>
            <person name="Daum C."/>
            <person name="Ezra D."/>
            <person name="Gonzalez J."/>
            <person name="Henrissat B."/>
            <person name="Kuo A."/>
            <person name="Liang C."/>
            <person name="Lipzen A."/>
            <person name="Lutzoni F."/>
            <person name="Magnuson J."/>
            <person name="Mondo S."/>
            <person name="Nolan M."/>
            <person name="Ohm R."/>
            <person name="Pangilinan J."/>
            <person name="Park H.-J."/>
            <person name="Ramirez L."/>
            <person name="Alfaro M."/>
            <person name="Sun H."/>
            <person name="Tritt A."/>
            <person name="Yoshinaga Y."/>
            <person name="Zwiers L.-H."/>
            <person name="Turgeon B."/>
            <person name="Goodwin S."/>
            <person name="Spatafora J."/>
            <person name="Crous P."/>
            <person name="Grigoriev I."/>
        </authorList>
    </citation>
    <scope>NUCLEOTIDE SEQUENCE</scope>
    <source>
        <strain evidence="6">CBS 121410</strain>
    </source>
</reference>
<keyword evidence="1" id="KW-0347">Helicase</keyword>
<keyword evidence="1" id="KW-0067">ATP-binding</keyword>
<proteinExistence type="predicted"/>
<dbReference type="GO" id="GO:0031048">
    <property type="term" value="P:regulatory ncRNA-mediated heterochromatin formation"/>
    <property type="evidence" value="ECO:0007669"/>
    <property type="project" value="TreeGrafter"/>
</dbReference>
<sequence length="1033" mass="118537">MRQARSVPTANARPAPLAQFSAPSQELSDGDWESDDQINAHLPERLGSRPPPSFSQYVQPTAGRSIASQIASIREYFEHADDTIAVATSDWQRRPEIPSSEEILNLNHYSSEQNMDTSPMGNLIDGPYESKEHYLKTQYELLRDDNVRPLREVVAQVRENPWALEKAFDGSQVGIYEDVHITGITFAMKGVGVRVVFSLGRLGKRINWEQSKRLRSGTMVALTPRNDMFRTECIVAVVAARPLADLEKNPPELHLYFARPHEVQIDPSITWIMVEHRGSYFEGQKDTLCALQKLSRERFPLAEYLIDLERKVDAPAYLQDNAVTDLTPIFRTTIQRSYDRVDILHDWPQAHGPDSPGLDRTQQAALERMLTKRLAIVQGPPGTGKTHVSVCALKILLAKTNMRMGDPPIIVTCQTNHALDQLLRHIADFEPQFARLGGQSKDFEVIRPRTLYELKQREKNYQVAGGYKGPARRAMDAQTKAMEHILAPLCPDGGLLRYPILREFGLLTEAQCDSLEKGDADWVRHVNDERIDPMEKWLEGQLTLAQRSITPDNFAFEVEEPDLEFEQLKEMEAENAIDDEDFEKIWGHKIELGDQWVGKTGAGRNHDEAMVLKQLQQRNLWKIHPKFRGAIYNYLAKQLKLKLLERFQVHSVRYQDAVKRWKIGKWEEDLLILKSQRVIGMTTTGFSKYRGLVAALKPKIIMLEEAGEILEGPVAVTCIPSLDHLILVGDHKQLRPNCQVQQYQDYPFHLNMSLFERLVRNRVEFQMLRQQRRMIPEIRELLRPIYGDLIKDHPDMKDPDVRPPIPGMEYKSFFFHHQWPEAYDQLSSVFNNKEADMLVEFFFYLVLNGSPIEKITVLTFYNGQRKLILRKLRENASMKGERFNVKTVDSYQGEENDIVILSMVRSNEQRTIGFLRTDNRVCVALSRARRGFYLFGNAEQLAEGSKTWREVTNIMASSNRLAEALPIACTQHDNEVLVQSPTDWRILNGGCLEKCITRLDCGHTCPLRCHPYPHESKPCTQNCLRILECGHKC</sequence>
<evidence type="ECO:0008006" key="8">
    <source>
        <dbReference type="Google" id="ProtNLM"/>
    </source>
</evidence>
<dbReference type="EMBL" id="ML978736">
    <property type="protein sequence ID" value="KAF2084904.1"/>
    <property type="molecule type" value="Genomic_DNA"/>
</dbReference>
<name>A0A9P4HS00_9PEZI</name>
<dbReference type="Proteomes" id="UP000799776">
    <property type="component" value="Unassembled WGS sequence"/>
</dbReference>
<accession>A0A9P4HS00</accession>
<keyword evidence="7" id="KW-1185">Reference proteome</keyword>
<dbReference type="GO" id="GO:0004386">
    <property type="term" value="F:helicase activity"/>
    <property type="evidence" value="ECO:0007669"/>
    <property type="project" value="InterPro"/>
</dbReference>
<evidence type="ECO:0000256" key="2">
    <source>
        <dbReference type="SAM" id="MobiDB-lite"/>
    </source>
</evidence>
<dbReference type="Gene3D" id="3.40.50.300">
    <property type="entry name" value="P-loop containing nucleotide triphosphate hydrolases"/>
    <property type="match status" value="3"/>
</dbReference>
<evidence type="ECO:0000256" key="1">
    <source>
        <dbReference type="ARBA" id="ARBA00022806"/>
    </source>
</evidence>
<feature type="domain" description="ZNFX1" evidence="5">
    <location>
        <begin position="171"/>
        <end position="276"/>
    </location>
</feature>
<dbReference type="InterPro" id="IPR041677">
    <property type="entry name" value="DNA2/NAM7_AAA_11"/>
</dbReference>
<evidence type="ECO:0000259" key="4">
    <source>
        <dbReference type="Pfam" id="PF13087"/>
    </source>
</evidence>
<dbReference type="InterPro" id="IPR057373">
    <property type="entry name" value="ZNFX1"/>
</dbReference>
<dbReference type="InterPro" id="IPR027417">
    <property type="entry name" value="P-loop_NTPase"/>
</dbReference>
<dbReference type="Pfam" id="PF25396">
    <property type="entry name" value="ZNFX1"/>
    <property type="match status" value="1"/>
</dbReference>
<dbReference type="InterPro" id="IPR041679">
    <property type="entry name" value="DNA2/NAM7-like_C"/>
</dbReference>
<dbReference type="CDD" id="cd18808">
    <property type="entry name" value="SF1_C_Upf1"/>
    <property type="match status" value="1"/>
</dbReference>
<evidence type="ECO:0000313" key="6">
    <source>
        <dbReference type="EMBL" id="KAF2084904.1"/>
    </source>
</evidence>
<feature type="non-terminal residue" evidence="6">
    <location>
        <position position="1033"/>
    </location>
</feature>
<dbReference type="GO" id="GO:0031380">
    <property type="term" value="C:nuclear RNA-directed RNA polymerase complex"/>
    <property type="evidence" value="ECO:0007669"/>
    <property type="project" value="TreeGrafter"/>
</dbReference>
<evidence type="ECO:0000259" key="3">
    <source>
        <dbReference type="Pfam" id="PF13086"/>
    </source>
</evidence>
<organism evidence="6 7">
    <name type="scientific">Saccharata proteae CBS 121410</name>
    <dbReference type="NCBI Taxonomy" id="1314787"/>
    <lineage>
        <taxon>Eukaryota</taxon>
        <taxon>Fungi</taxon>
        <taxon>Dikarya</taxon>
        <taxon>Ascomycota</taxon>
        <taxon>Pezizomycotina</taxon>
        <taxon>Dothideomycetes</taxon>
        <taxon>Dothideomycetes incertae sedis</taxon>
        <taxon>Botryosphaeriales</taxon>
        <taxon>Saccharataceae</taxon>
        <taxon>Saccharata</taxon>
    </lineage>
</organism>
<dbReference type="AlphaFoldDB" id="A0A9P4HS00"/>
<dbReference type="OrthoDB" id="409395at2759"/>
<evidence type="ECO:0000259" key="5">
    <source>
        <dbReference type="Pfam" id="PF25396"/>
    </source>
</evidence>
<comment type="caution">
    <text evidence="6">The sequence shown here is derived from an EMBL/GenBank/DDBJ whole genome shotgun (WGS) entry which is preliminary data.</text>
</comment>
<feature type="domain" description="DNA2/NAM7 helicase helicase" evidence="3">
    <location>
        <begin position="358"/>
        <end position="737"/>
    </location>
</feature>
<dbReference type="CDD" id="cd06008">
    <property type="entry name" value="NF-X1-zinc-finger"/>
    <property type="match status" value="1"/>
</dbReference>
<dbReference type="Pfam" id="PF13087">
    <property type="entry name" value="AAA_12"/>
    <property type="match status" value="1"/>
</dbReference>
<keyword evidence="1" id="KW-0378">Hydrolase</keyword>
<dbReference type="PANTHER" id="PTHR10887">
    <property type="entry name" value="DNA2/NAM7 HELICASE FAMILY"/>
    <property type="match status" value="1"/>
</dbReference>
<dbReference type="PANTHER" id="PTHR10887:SF341">
    <property type="entry name" value="NFX1-TYPE ZINC FINGER-CONTAINING PROTEIN 1"/>
    <property type="match status" value="1"/>
</dbReference>
<feature type="region of interest" description="Disordered" evidence="2">
    <location>
        <begin position="1"/>
        <end position="61"/>
    </location>
</feature>
<dbReference type="InterPro" id="IPR047187">
    <property type="entry name" value="SF1_C_Upf1"/>
</dbReference>